<feature type="transmembrane region" description="Helical" evidence="1">
    <location>
        <begin position="106"/>
        <end position="129"/>
    </location>
</feature>
<dbReference type="Proteomes" id="UP000614741">
    <property type="component" value="Unassembled WGS sequence"/>
</dbReference>
<dbReference type="RefSeq" id="WP_203673264.1">
    <property type="nucleotide sequence ID" value="NZ_BONP01000008.1"/>
</dbReference>
<dbReference type="SMART" id="SM00014">
    <property type="entry name" value="acidPPc"/>
    <property type="match status" value="1"/>
</dbReference>
<feature type="transmembrane region" description="Helical" evidence="1">
    <location>
        <begin position="174"/>
        <end position="193"/>
    </location>
</feature>
<dbReference type="PANTHER" id="PTHR14969">
    <property type="entry name" value="SPHINGOSINE-1-PHOSPHATE PHOSPHOHYDROLASE"/>
    <property type="match status" value="1"/>
</dbReference>
<dbReference type="Gene3D" id="1.20.144.10">
    <property type="entry name" value="Phosphatidic acid phosphatase type 2/haloperoxidase"/>
    <property type="match status" value="1"/>
</dbReference>
<evidence type="ECO:0000313" key="3">
    <source>
        <dbReference type="EMBL" id="GIG39949.1"/>
    </source>
</evidence>
<dbReference type="SUPFAM" id="SSF48317">
    <property type="entry name" value="Acid phosphatase/Vanadium-dependent haloperoxidase"/>
    <property type="match status" value="1"/>
</dbReference>
<dbReference type="EMBL" id="BONP01000008">
    <property type="protein sequence ID" value="GIG39949.1"/>
    <property type="molecule type" value="Genomic_DNA"/>
</dbReference>
<sequence length="228" mass="25038">MHAFWHRYRTDPSAPPAREARRDVVRRVLLPAVVLWCVVVGLGLLITGPLGNLEGEYAVNDWFVQQRTPPVDTVTTVLSAIGQTEFLIGACVLAIALVWWRTRRWWYAVIPGLAVTVQAAIFLSASLVVGRERPDVEHLDHVPPTSSFPSGHTGAAAAFYLTLAMQAQQIERPVLRRVVTVLCVLVPVAVAVARVYRGLHSVSDVVVGFLNGATCAVLAWNYVRRTPS</sequence>
<dbReference type="Pfam" id="PF01569">
    <property type="entry name" value="PAP2"/>
    <property type="match status" value="1"/>
</dbReference>
<feature type="transmembrane region" description="Helical" evidence="1">
    <location>
        <begin position="149"/>
        <end position="167"/>
    </location>
</feature>
<name>A0ABQ4DKS1_9CELL</name>
<feature type="transmembrane region" description="Helical" evidence="1">
    <location>
        <begin position="77"/>
        <end position="99"/>
    </location>
</feature>
<gene>
    <name evidence="3" type="ORF">Cph01nite_17110</name>
</gene>
<evidence type="ECO:0000313" key="4">
    <source>
        <dbReference type="Proteomes" id="UP000614741"/>
    </source>
</evidence>
<evidence type="ECO:0000256" key="1">
    <source>
        <dbReference type="SAM" id="Phobius"/>
    </source>
</evidence>
<feature type="transmembrane region" description="Helical" evidence="1">
    <location>
        <begin position="205"/>
        <end position="223"/>
    </location>
</feature>
<accession>A0ABQ4DKS1</accession>
<organism evidence="3 4">
    <name type="scientific">Cellulomonas phragmiteti</name>
    <dbReference type="NCBI Taxonomy" id="478780"/>
    <lineage>
        <taxon>Bacteria</taxon>
        <taxon>Bacillati</taxon>
        <taxon>Actinomycetota</taxon>
        <taxon>Actinomycetes</taxon>
        <taxon>Micrococcales</taxon>
        <taxon>Cellulomonadaceae</taxon>
        <taxon>Cellulomonas</taxon>
    </lineage>
</organism>
<reference evidence="3 4" key="1">
    <citation type="submission" date="2021-01" db="EMBL/GenBank/DDBJ databases">
        <title>Whole genome shotgun sequence of Cellulomonas phragmiteti NBRC 110785.</title>
        <authorList>
            <person name="Komaki H."/>
            <person name="Tamura T."/>
        </authorList>
    </citation>
    <scope>NUCLEOTIDE SEQUENCE [LARGE SCALE GENOMIC DNA]</scope>
    <source>
        <strain evidence="3 4">NBRC 110785</strain>
    </source>
</reference>
<keyword evidence="1" id="KW-1133">Transmembrane helix</keyword>
<keyword evidence="4" id="KW-1185">Reference proteome</keyword>
<evidence type="ECO:0000259" key="2">
    <source>
        <dbReference type="SMART" id="SM00014"/>
    </source>
</evidence>
<keyword evidence="1" id="KW-0472">Membrane</keyword>
<dbReference type="PANTHER" id="PTHR14969:SF13">
    <property type="entry name" value="AT30094P"/>
    <property type="match status" value="1"/>
</dbReference>
<dbReference type="InterPro" id="IPR000326">
    <property type="entry name" value="PAP2/HPO"/>
</dbReference>
<protein>
    <recommendedName>
        <fullName evidence="2">Phosphatidic acid phosphatase type 2/haloperoxidase domain-containing protein</fullName>
    </recommendedName>
</protein>
<dbReference type="InterPro" id="IPR036938">
    <property type="entry name" value="PAP2/HPO_sf"/>
</dbReference>
<feature type="domain" description="Phosphatidic acid phosphatase type 2/haloperoxidase" evidence="2">
    <location>
        <begin position="109"/>
        <end position="220"/>
    </location>
</feature>
<comment type="caution">
    <text evidence="3">The sequence shown here is derived from an EMBL/GenBank/DDBJ whole genome shotgun (WGS) entry which is preliminary data.</text>
</comment>
<keyword evidence="1" id="KW-0812">Transmembrane</keyword>
<feature type="transmembrane region" description="Helical" evidence="1">
    <location>
        <begin position="28"/>
        <end position="47"/>
    </location>
</feature>
<proteinExistence type="predicted"/>